<reference evidence="1" key="2">
    <citation type="submission" date="2020-05" db="UniProtKB">
        <authorList>
            <consortium name="EnsemblMetazoa"/>
        </authorList>
    </citation>
    <scope>IDENTIFICATION</scope>
    <source>
        <strain evidence="1">WRAIR2</strain>
    </source>
</reference>
<keyword evidence="2" id="KW-1185">Reference proteome</keyword>
<dbReference type="Proteomes" id="UP000075884">
    <property type="component" value="Unassembled WGS sequence"/>
</dbReference>
<reference evidence="2" key="1">
    <citation type="submission" date="2013-03" db="EMBL/GenBank/DDBJ databases">
        <title>The Genome Sequence of Anopheles dirus WRAIR2.</title>
        <authorList>
            <consortium name="The Broad Institute Genomics Platform"/>
            <person name="Neafsey D.E."/>
            <person name="Walton C."/>
            <person name="Walker B."/>
            <person name="Young S.K."/>
            <person name="Zeng Q."/>
            <person name="Gargeya S."/>
            <person name="Fitzgerald M."/>
            <person name="Haas B."/>
            <person name="Abouelleil A."/>
            <person name="Allen A.W."/>
            <person name="Alvarado L."/>
            <person name="Arachchi H.M."/>
            <person name="Berlin A.M."/>
            <person name="Chapman S.B."/>
            <person name="Gainer-Dewar J."/>
            <person name="Goldberg J."/>
            <person name="Griggs A."/>
            <person name="Gujja S."/>
            <person name="Hansen M."/>
            <person name="Howarth C."/>
            <person name="Imamovic A."/>
            <person name="Ireland A."/>
            <person name="Larimer J."/>
            <person name="McCowan C."/>
            <person name="Murphy C."/>
            <person name="Pearson M."/>
            <person name="Poon T.W."/>
            <person name="Priest M."/>
            <person name="Roberts A."/>
            <person name="Saif S."/>
            <person name="Shea T."/>
            <person name="Sisk P."/>
            <person name="Sykes S."/>
            <person name="Wortman J."/>
            <person name="Nusbaum C."/>
            <person name="Birren B."/>
        </authorList>
    </citation>
    <scope>NUCLEOTIDE SEQUENCE [LARGE SCALE GENOMIC DNA]</scope>
    <source>
        <strain evidence="2">WRAIR2</strain>
    </source>
</reference>
<protein>
    <submittedName>
        <fullName evidence="1">Uncharacterized protein</fullName>
    </submittedName>
</protein>
<evidence type="ECO:0000313" key="2">
    <source>
        <dbReference type="Proteomes" id="UP000075884"/>
    </source>
</evidence>
<sequence length="148" mass="16440">MVGGTFRDQLRFQRSLLLQYALDLERLVHHGQLLLAVDSSHQFPVRLVTLVVHAGNLFRSDGGGQLQLAQIFQPGPVRTASDEGGMCVEPLGEIELLRFLFVLDEEDPKMCPGGGLGTLSVHLLLDILRRLVFGSETLQFAASYRLFH</sequence>
<name>A0A182NCN6_9DIPT</name>
<proteinExistence type="predicted"/>
<dbReference type="AlphaFoldDB" id="A0A182NCN6"/>
<dbReference type="EnsemblMetazoa" id="ADIR005400-RA">
    <property type="protein sequence ID" value="ADIR005400-PA"/>
    <property type="gene ID" value="ADIR005400"/>
</dbReference>
<accession>A0A182NCN6</accession>
<organism evidence="1 2">
    <name type="scientific">Anopheles dirus</name>
    <dbReference type="NCBI Taxonomy" id="7168"/>
    <lineage>
        <taxon>Eukaryota</taxon>
        <taxon>Metazoa</taxon>
        <taxon>Ecdysozoa</taxon>
        <taxon>Arthropoda</taxon>
        <taxon>Hexapoda</taxon>
        <taxon>Insecta</taxon>
        <taxon>Pterygota</taxon>
        <taxon>Neoptera</taxon>
        <taxon>Endopterygota</taxon>
        <taxon>Diptera</taxon>
        <taxon>Nematocera</taxon>
        <taxon>Culicoidea</taxon>
        <taxon>Culicidae</taxon>
        <taxon>Anophelinae</taxon>
        <taxon>Anopheles</taxon>
    </lineage>
</organism>
<dbReference type="VEuPathDB" id="VectorBase:ADIR005400"/>
<evidence type="ECO:0000313" key="1">
    <source>
        <dbReference type="EnsemblMetazoa" id="ADIR005400-PA"/>
    </source>
</evidence>